<proteinExistence type="predicted"/>
<comment type="caution">
    <text evidence="1">The sequence shown here is derived from an EMBL/GenBank/DDBJ whole genome shotgun (WGS) entry which is preliminary data.</text>
</comment>
<dbReference type="InterPro" id="IPR006448">
    <property type="entry name" value="Phage_term_ssu_P27"/>
</dbReference>
<accession>A0A0F8VRP7</accession>
<protein>
    <recommendedName>
        <fullName evidence="2">Phage terminase small subunit P27 family</fullName>
    </recommendedName>
</protein>
<dbReference type="EMBL" id="LAZR01069804">
    <property type="protein sequence ID" value="KKK46987.1"/>
    <property type="molecule type" value="Genomic_DNA"/>
</dbReference>
<organism evidence="1">
    <name type="scientific">marine sediment metagenome</name>
    <dbReference type="NCBI Taxonomy" id="412755"/>
    <lineage>
        <taxon>unclassified sequences</taxon>
        <taxon>metagenomes</taxon>
        <taxon>ecological metagenomes</taxon>
    </lineage>
</organism>
<reference evidence="1" key="1">
    <citation type="journal article" date="2015" name="Nature">
        <title>Complex archaea that bridge the gap between prokaryotes and eukaryotes.</title>
        <authorList>
            <person name="Spang A."/>
            <person name="Saw J.H."/>
            <person name="Jorgensen S.L."/>
            <person name="Zaremba-Niedzwiedzka K."/>
            <person name="Martijn J."/>
            <person name="Lind A.E."/>
            <person name="van Eijk R."/>
            <person name="Schleper C."/>
            <person name="Guy L."/>
            <person name="Ettema T.J."/>
        </authorList>
    </citation>
    <scope>NUCLEOTIDE SEQUENCE</scope>
</reference>
<dbReference type="NCBIfam" id="TIGR01558">
    <property type="entry name" value="sm_term_P27"/>
    <property type="match status" value="1"/>
</dbReference>
<evidence type="ECO:0000313" key="1">
    <source>
        <dbReference type="EMBL" id="KKK46987.1"/>
    </source>
</evidence>
<dbReference type="AlphaFoldDB" id="A0A0F8VRP7"/>
<dbReference type="Pfam" id="PF05119">
    <property type="entry name" value="Terminase_4"/>
    <property type="match status" value="1"/>
</dbReference>
<name>A0A0F8VRP7_9ZZZZ</name>
<sequence length="149" mass="16937">MGIPGRKPEPTELKLIKGVRPARIKSTVKTTIKIPLCPQWLNSVAKTEWKRVGKLLLKMKLLSEIDMVSLAGYCENYAVLVQCGNYIKKKGGYAKYFEDKTSQNQPHYIAMNKAWTNIKAFSAEFGMTPSARGRIEIPEQSEKDEDIDW</sequence>
<gene>
    <name evidence="1" type="ORF">LCGC14_3159730</name>
</gene>
<evidence type="ECO:0008006" key="2">
    <source>
        <dbReference type="Google" id="ProtNLM"/>
    </source>
</evidence>